<comment type="similarity">
    <text evidence="1">Belongs to the bacterial sugar transferase family.</text>
</comment>
<evidence type="ECO:0000313" key="4">
    <source>
        <dbReference type="EMBL" id="TXD42803.1"/>
    </source>
</evidence>
<evidence type="ECO:0000256" key="2">
    <source>
        <dbReference type="SAM" id="MobiDB-lite"/>
    </source>
</evidence>
<dbReference type="OrthoDB" id="9808602at2"/>
<gene>
    <name evidence="4" type="ORF">FRC96_02645</name>
</gene>
<name>A0A5C6XSF6_9DELT</name>
<evidence type="ECO:0000259" key="3">
    <source>
        <dbReference type="Pfam" id="PF02397"/>
    </source>
</evidence>
<sequence length="219" mass="23910">MPLYDHLKRTMDVVAAGAGLVATAPVLAASAAAVYVTMGRPIFFRQQRPGLGGEPFELIKFRTMRLSAPGQDDIGSEANRITPVGQFLRSTSLDELPTLINVLRGEMSLVGPRPLLMRYLPRYSPEQARRHEVRPGVTGWAQINGRNALSWDQKFALDVWYVDHRSLTLDLKILLGTVGKVFAREGISQSGHATMPEFMGNEDADPAAGNEADPAQKGA</sequence>
<accession>A0A5C6XSF6</accession>
<proteinExistence type="inferred from homology"/>
<keyword evidence="4" id="KW-0808">Transferase</keyword>
<feature type="domain" description="Bacterial sugar transferase" evidence="3">
    <location>
        <begin position="8"/>
        <end position="182"/>
    </location>
</feature>
<dbReference type="Pfam" id="PF02397">
    <property type="entry name" value="Bac_transf"/>
    <property type="match status" value="1"/>
</dbReference>
<dbReference type="RefSeq" id="WP_146972487.1">
    <property type="nucleotide sequence ID" value="NZ_VOSL01000013.1"/>
</dbReference>
<dbReference type="AlphaFoldDB" id="A0A5C6XSF6"/>
<dbReference type="PANTHER" id="PTHR30576">
    <property type="entry name" value="COLANIC BIOSYNTHESIS UDP-GLUCOSE LIPID CARRIER TRANSFERASE"/>
    <property type="match status" value="1"/>
</dbReference>
<dbReference type="EMBL" id="VOSL01000013">
    <property type="protein sequence ID" value="TXD42803.1"/>
    <property type="molecule type" value="Genomic_DNA"/>
</dbReference>
<comment type="caution">
    <text evidence="4">The sequence shown here is derived from an EMBL/GenBank/DDBJ whole genome shotgun (WGS) entry which is preliminary data.</text>
</comment>
<dbReference type="GO" id="GO:0016780">
    <property type="term" value="F:phosphotransferase activity, for other substituted phosphate groups"/>
    <property type="evidence" value="ECO:0007669"/>
    <property type="project" value="TreeGrafter"/>
</dbReference>
<evidence type="ECO:0000256" key="1">
    <source>
        <dbReference type="ARBA" id="ARBA00006464"/>
    </source>
</evidence>
<evidence type="ECO:0000313" key="5">
    <source>
        <dbReference type="Proteomes" id="UP000321046"/>
    </source>
</evidence>
<feature type="region of interest" description="Disordered" evidence="2">
    <location>
        <begin position="192"/>
        <end position="219"/>
    </location>
</feature>
<dbReference type="PANTHER" id="PTHR30576:SF8">
    <property type="entry name" value="UNDECAPRENYL-PHOSPHATE GALACTOSE PHOSPHOTRANSFERASE"/>
    <property type="match status" value="1"/>
</dbReference>
<protein>
    <submittedName>
        <fullName evidence="4">Sugar transferase</fullName>
    </submittedName>
</protein>
<organism evidence="4 5">
    <name type="scientific">Lujinxingia vulgaris</name>
    <dbReference type="NCBI Taxonomy" id="2600176"/>
    <lineage>
        <taxon>Bacteria</taxon>
        <taxon>Deltaproteobacteria</taxon>
        <taxon>Bradymonadales</taxon>
        <taxon>Lujinxingiaceae</taxon>
        <taxon>Lujinxingia</taxon>
    </lineage>
</organism>
<dbReference type="InterPro" id="IPR003362">
    <property type="entry name" value="Bact_transf"/>
</dbReference>
<dbReference type="Proteomes" id="UP000321046">
    <property type="component" value="Unassembled WGS sequence"/>
</dbReference>
<reference evidence="4 5" key="1">
    <citation type="submission" date="2019-08" db="EMBL/GenBank/DDBJ databases">
        <title>Bradymonadales sp. TMQ2.</title>
        <authorList>
            <person name="Liang Q."/>
        </authorList>
    </citation>
    <scope>NUCLEOTIDE SEQUENCE [LARGE SCALE GENOMIC DNA]</scope>
    <source>
        <strain evidence="4 5">TMQ2</strain>
    </source>
</reference>